<accession>A0A2D0JME8</accession>
<comment type="caution">
    <text evidence="1">The sequence shown here is derived from an EMBL/GenBank/DDBJ whole genome shotgun (WGS) entry which is preliminary data.</text>
</comment>
<gene>
    <name evidence="1" type="ORF">Xmir_03239</name>
</gene>
<evidence type="ECO:0000313" key="1">
    <source>
        <dbReference type="EMBL" id="PHM47496.1"/>
    </source>
</evidence>
<keyword evidence="2" id="KW-1185">Reference proteome</keyword>
<dbReference type="Proteomes" id="UP000221980">
    <property type="component" value="Unassembled WGS sequence"/>
</dbReference>
<dbReference type="AlphaFoldDB" id="A0A2D0JME8"/>
<protein>
    <submittedName>
        <fullName evidence="1">Uncharacterized protein</fullName>
    </submittedName>
</protein>
<organism evidence="1 2">
    <name type="scientific">Xenorhabdus miraniensis</name>
    <dbReference type="NCBI Taxonomy" id="351674"/>
    <lineage>
        <taxon>Bacteria</taxon>
        <taxon>Pseudomonadati</taxon>
        <taxon>Pseudomonadota</taxon>
        <taxon>Gammaproteobacteria</taxon>
        <taxon>Enterobacterales</taxon>
        <taxon>Morganellaceae</taxon>
        <taxon>Xenorhabdus</taxon>
    </lineage>
</organism>
<name>A0A2D0JME8_9GAMM</name>
<dbReference type="EMBL" id="NITZ01000018">
    <property type="protein sequence ID" value="PHM47496.1"/>
    <property type="molecule type" value="Genomic_DNA"/>
</dbReference>
<sequence length="200" mass="22570">MRDMKLIEVFRDSYVFEEQTVLGKKQLTIVCHGTTENPNNTYAVVVNNNQLGPAQLSQNIHNWVRDVNNLQRVRLAACMSANPEHGAAALNTSFASQLSALLPNTYVRGYVREVTTTLEPNALNFFYQMGGCDIAQEGVANLFRMMREDLTRHYHSIVFLNGMVVRQTINGHDFQTLEDNGIAGSFDILKYSKIPTPRFP</sequence>
<proteinExistence type="predicted"/>
<reference evidence="1 2" key="1">
    <citation type="journal article" date="2017" name="Nat. Microbiol.">
        <title>Natural product diversity associated with the nematode symbionts Photorhabdus and Xenorhabdus.</title>
        <authorList>
            <person name="Tobias N.J."/>
            <person name="Wolff H."/>
            <person name="Djahanschiri B."/>
            <person name="Grundmann F."/>
            <person name="Kronenwerth M."/>
            <person name="Shi Y.M."/>
            <person name="Simonyi S."/>
            <person name="Grun P."/>
            <person name="Shapiro-Ilan D."/>
            <person name="Pidot S.J."/>
            <person name="Stinear T.P."/>
            <person name="Ebersberger I."/>
            <person name="Bode H.B."/>
        </authorList>
    </citation>
    <scope>NUCLEOTIDE SEQUENCE [LARGE SCALE GENOMIC DNA]</scope>
    <source>
        <strain evidence="1 2">DSM 17902</strain>
    </source>
</reference>
<evidence type="ECO:0000313" key="2">
    <source>
        <dbReference type="Proteomes" id="UP000221980"/>
    </source>
</evidence>